<dbReference type="PANTHER" id="PTHR15108">
    <property type="entry name" value="N-ACYLGLUCOSAMINE-2-EPIMERASE"/>
    <property type="match status" value="1"/>
</dbReference>
<evidence type="ECO:0000256" key="4">
    <source>
        <dbReference type="ARBA" id="ARBA00014959"/>
    </source>
</evidence>
<accession>A0A819K4Y7</accession>
<dbReference type="OrthoDB" id="10002397at2759"/>
<protein>
    <recommendedName>
        <fullName evidence="4">N-acylglucosamine 2-epimerase</fullName>
        <ecNumber evidence="3">5.1.3.8</ecNumber>
    </recommendedName>
    <alternativeName>
        <fullName evidence="8">GlcNAc 2-epimerase</fullName>
    </alternativeName>
    <alternativeName>
        <fullName evidence="6">N-acetyl-D-glucosamine 2-epimerase</fullName>
    </alternativeName>
    <alternativeName>
        <fullName evidence="7">Renin-binding protein</fullName>
    </alternativeName>
</protein>
<dbReference type="InterPro" id="IPR008928">
    <property type="entry name" value="6-hairpin_glycosidase_sf"/>
</dbReference>
<dbReference type="Proteomes" id="UP000663823">
    <property type="component" value="Unassembled WGS sequence"/>
</dbReference>
<dbReference type="AlphaFoldDB" id="A0A819K4Y7"/>
<comment type="similarity">
    <text evidence="2">Belongs to the N-acylglucosamine 2-epimerase family.</text>
</comment>
<evidence type="ECO:0000313" key="12">
    <source>
        <dbReference type="EMBL" id="CAF3941172.1"/>
    </source>
</evidence>
<dbReference type="EC" id="5.1.3.8" evidence="3"/>
<dbReference type="GO" id="GO:0050121">
    <property type="term" value="F:N-acylglucosamine 2-epimerase activity"/>
    <property type="evidence" value="ECO:0007669"/>
    <property type="project" value="UniProtKB-EC"/>
</dbReference>
<comment type="pathway">
    <text evidence="1">Amino-sugar metabolism; N-acetylneuraminate degradation.</text>
</comment>
<sequence>MTELLDLPDEMILAIFNKVKPQVFLLCSMIDIGNNRLEQLALSKCHSIDLTFNYGHSSYRSLIERFYFYILPYISNNIQSLSLNLIHLLHFDTILKYYNEITFSLTHLKIILCRFHCKSGKQFKIGHVSRNDDHIISDITSISCPNLKELTITCYRNILHYDRFILLFPRLSTVEHLTLLLGVGASRFGLDHFIDGFDLQRNVISHMPHLRQFNFYIRSILKDAPQINIDILRQSFLEQRIQQFVDCTLDYFNNHYGQCQVFSLPFIGTRLDFISNRFPLFDVTNTFSNVTTLLLFDDIKPFEHNFFERVTQALPHLKTLNVFNLLEQEETKNTATKLIVFSHLVALILHDIHMDYAEQFLCRSHLPHLIELFIRNDALLLIIANNDQQAKDNCANIERLRIVEPWIEPTNDGTIYDPYTRSLISSTRFIFNYAMAYVHFGKDDYLQRTRHGLNYIRNVHRNPKTGGYAWIIYDGKITDDTNHCYGLAFVMLAYACALRVSIEQARE</sequence>
<comment type="caution">
    <text evidence="12">The sequence shown here is derived from an EMBL/GenBank/DDBJ whole genome shotgun (WGS) entry which is preliminary data.</text>
</comment>
<dbReference type="Pfam" id="PF07221">
    <property type="entry name" value="GlcNAc_2-epim"/>
    <property type="match status" value="1"/>
</dbReference>
<gene>
    <name evidence="12" type="ORF">OTI717_LOCUS25871</name>
    <name evidence="11" type="ORF">RFH988_LOCUS33177</name>
</gene>
<dbReference type="EMBL" id="CAJOAX010005259">
    <property type="protein sequence ID" value="CAF3941172.1"/>
    <property type="molecule type" value="Genomic_DNA"/>
</dbReference>
<evidence type="ECO:0000256" key="2">
    <source>
        <dbReference type="ARBA" id="ARBA00008558"/>
    </source>
</evidence>
<evidence type="ECO:0000256" key="7">
    <source>
        <dbReference type="ARBA" id="ARBA00031909"/>
    </source>
</evidence>
<comment type="catalytic activity">
    <reaction evidence="9">
        <text>an N-acyl-D-glucosamine = an N-acyl-D-mannosamine</text>
        <dbReference type="Rhea" id="RHEA:19033"/>
        <dbReference type="ChEBI" id="CHEBI:16062"/>
        <dbReference type="ChEBI" id="CHEBI:17274"/>
        <dbReference type="EC" id="5.1.3.8"/>
    </reaction>
    <physiologicalReaction direction="left-to-right" evidence="9">
        <dbReference type="Rhea" id="RHEA:19034"/>
    </physiologicalReaction>
    <physiologicalReaction direction="right-to-left" evidence="9">
        <dbReference type="Rhea" id="RHEA:19035"/>
    </physiologicalReaction>
</comment>
<comment type="subunit">
    <text evidence="10">Homodimer. Forms a heterodimer with renin and inhibits its activity.</text>
</comment>
<organism evidence="12 13">
    <name type="scientific">Rotaria sordida</name>
    <dbReference type="NCBI Taxonomy" id="392033"/>
    <lineage>
        <taxon>Eukaryota</taxon>
        <taxon>Metazoa</taxon>
        <taxon>Spiralia</taxon>
        <taxon>Gnathifera</taxon>
        <taxon>Rotifera</taxon>
        <taxon>Eurotatoria</taxon>
        <taxon>Bdelloidea</taxon>
        <taxon>Philodinida</taxon>
        <taxon>Philodinidae</taxon>
        <taxon>Rotaria</taxon>
    </lineage>
</organism>
<evidence type="ECO:0000313" key="13">
    <source>
        <dbReference type="Proteomes" id="UP000663823"/>
    </source>
</evidence>
<evidence type="ECO:0000256" key="3">
    <source>
        <dbReference type="ARBA" id="ARBA00013176"/>
    </source>
</evidence>
<name>A0A819K4Y7_9BILA</name>
<evidence type="ECO:0000256" key="6">
    <source>
        <dbReference type="ARBA" id="ARBA00031608"/>
    </source>
</evidence>
<evidence type="ECO:0000256" key="9">
    <source>
        <dbReference type="ARBA" id="ARBA00034243"/>
    </source>
</evidence>
<reference evidence="12" key="1">
    <citation type="submission" date="2021-02" db="EMBL/GenBank/DDBJ databases">
        <authorList>
            <person name="Nowell W R."/>
        </authorList>
    </citation>
    <scope>NUCLEOTIDE SEQUENCE</scope>
</reference>
<dbReference type="Proteomes" id="UP000663882">
    <property type="component" value="Unassembled WGS sequence"/>
</dbReference>
<dbReference type="GO" id="GO:0005975">
    <property type="term" value="P:carbohydrate metabolic process"/>
    <property type="evidence" value="ECO:0007669"/>
    <property type="project" value="InterPro"/>
</dbReference>
<evidence type="ECO:0000313" key="11">
    <source>
        <dbReference type="EMBL" id="CAF1367880.1"/>
    </source>
</evidence>
<keyword evidence="5" id="KW-0413">Isomerase</keyword>
<dbReference type="InterPro" id="IPR012341">
    <property type="entry name" value="6hp_glycosidase-like_sf"/>
</dbReference>
<evidence type="ECO:0000256" key="1">
    <source>
        <dbReference type="ARBA" id="ARBA00004878"/>
    </source>
</evidence>
<evidence type="ECO:0000256" key="8">
    <source>
        <dbReference type="ARBA" id="ARBA00033215"/>
    </source>
</evidence>
<evidence type="ECO:0000256" key="5">
    <source>
        <dbReference type="ARBA" id="ARBA00023235"/>
    </source>
</evidence>
<evidence type="ECO:0000256" key="10">
    <source>
        <dbReference type="ARBA" id="ARBA00046544"/>
    </source>
</evidence>
<dbReference type="EMBL" id="CAJNOO010004087">
    <property type="protein sequence ID" value="CAF1367880.1"/>
    <property type="molecule type" value="Genomic_DNA"/>
</dbReference>
<dbReference type="SUPFAM" id="SSF48208">
    <property type="entry name" value="Six-hairpin glycosidases"/>
    <property type="match status" value="1"/>
</dbReference>
<proteinExistence type="inferred from homology"/>
<dbReference type="Gene3D" id="1.50.10.10">
    <property type="match status" value="1"/>
</dbReference>
<dbReference type="InterPro" id="IPR010819">
    <property type="entry name" value="AGE/CE"/>
</dbReference>